<dbReference type="SUPFAM" id="SSF64356">
    <property type="entry name" value="SNARE-like"/>
    <property type="match status" value="1"/>
</dbReference>
<comment type="function">
    <text evidence="11">The coatomer is a cytosolic protein complex that binds to dilysine motifs and reversibly associates with Golgi non-clathrin-coated vesicles, which further mediate biosynthetic protein transport from the ER, via the Golgi up to the trans Golgi network. Coatomer complex is required for budding from Golgi membranes, and is essential for the retrograde Golgi-to-ER transport of dilysine-tagged proteins. The zeta subunit may be involved in regulating the coat assembly and, hence, the rate of biosynthetic protein transport due to its association-dissociation properties with the coatomer complex.</text>
</comment>
<evidence type="ECO:0000313" key="15">
    <source>
        <dbReference type="Proteomes" id="UP000784294"/>
    </source>
</evidence>
<evidence type="ECO:0000259" key="13">
    <source>
        <dbReference type="Pfam" id="PF01217"/>
    </source>
</evidence>
<dbReference type="InterPro" id="IPR039652">
    <property type="entry name" value="Coatomer_zeta"/>
</dbReference>
<dbReference type="PANTHER" id="PTHR11043:SF0">
    <property type="entry name" value="COATOMER SUBUNIT ZETA"/>
    <property type="match status" value="1"/>
</dbReference>
<dbReference type="GO" id="GO:0006890">
    <property type="term" value="P:retrograde vesicle-mediated transport, Golgi to endoplasmic reticulum"/>
    <property type="evidence" value="ECO:0007669"/>
    <property type="project" value="UniProtKB-UniRule"/>
</dbReference>
<feature type="domain" description="AP complex mu/sigma subunit" evidence="13">
    <location>
        <begin position="4"/>
        <end position="139"/>
    </location>
</feature>
<evidence type="ECO:0000256" key="5">
    <source>
        <dbReference type="ARBA" id="ARBA00022490"/>
    </source>
</evidence>
<evidence type="ECO:0000256" key="11">
    <source>
        <dbReference type="ARBA" id="ARBA00045555"/>
    </source>
</evidence>
<dbReference type="PANTHER" id="PTHR11043">
    <property type="entry name" value="ZETA-COAT PROTEIN"/>
    <property type="match status" value="1"/>
</dbReference>
<keyword evidence="9 12" id="KW-0472">Membrane</keyword>
<comment type="subcellular location">
    <subcellularLocation>
        <location evidence="12">Cytoplasm</location>
    </subcellularLocation>
    <subcellularLocation>
        <location evidence="1 12">Golgi apparatus membrane</location>
        <topology evidence="1 12">Peripheral membrane protein</topology>
        <orientation evidence="1 12">Cytoplasmic side</orientation>
    </subcellularLocation>
    <subcellularLocation>
        <location evidence="12">Cytoplasmic vesicle</location>
        <location evidence="12">COPI-coated vesicle membrane</location>
        <topology evidence="12">Peripheral membrane protein</topology>
        <orientation evidence="12">Cytoplasmic side</orientation>
    </subcellularLocation>
</comment>
<keyword evidence="7 12" id="KW-0653">Protein transport</keyword>
<comment type="caution">
    <text evidence="14">The sequence shown here is derived from an EMBL/GenBank/DDBJ whole genome shotgun (WGS) entry which is preliminary data.</text>
</comment>
<keyword evidence="10 12" id="KW-0968">Cytoplasmic vesicle</keyword>
<keyword evidence="6 12" id="KW-0931">ER-Golgi transport</keyword>
<keyword evidence="15" id="KW-1185">Reference proteome</keyword>
<comment type="subunit">
    <text evidence="3 12">Oligomeric complex that consists of at least the alpha, beta, beta', gamma, delta, epsilon and zeta subunits.</text>
</comment>
<dbReference type="FunFam" id="3.30.450.60:FF:000013">
    <property type="entry name" value="Coatomer subunit zeta"/>
    <property type="match status" value="1"/>
</dbReference>
<evidence type="ECO:0000256" key="3">
    <source>
        <dbReference type="ARBA" id="ARBA00011775"/>
    </source>
</evidence>
<dbReference type="Pfam" id="PF01217">
    <property type="entry name" value="Clat_adaptor_s"/>
    <property type="match status" value="1"/>
</dbReference>
<evidence type="ECO:0000256" key="12">
    <source>
        <dbReference type="RuleBase" id="RU366053"/>
    </source>
</evidence>
<comment type="similarity">
    <text evidence="2 12">Belongs to the adaptor complexes small subunit family.</text>
</comment>
<dbReference type="OrthoDB" id="10249988at2759"/>
<dbReference type="GO" id="GO:0006886">
    <property type="term" value="P:intracellular protein transport"/>
    <property type="evidence" value="ECO:0007669"/>
    <property type="project" value="TreeGrafter"/>
</dbReference>
<dbReference type="CDD" id="cd14829">
    <property type="entry name" value="Zeta-COP"/>
    <property type="match status" value="1"/>
</dbReference>
<organism evidence="14 15">
    <name type="scientific">Protopolystoma xenopodis</name>
    <dbReference type="NCBI Taxonomy" id="117903"/>
    <lineage>
        <taxon>Eukaryota</taxon>
        <taxon>Metazoa</taxon>
        <taxon>Spiralia</taxon>
        <taxon>Lophotrochozoa</taxon>
        <taxon>Platyhelminthes</taxon>
        <taxon>Monogenea</taxon>
        <taxon>Polyopisthocotylea</taxon>
        <taxon>Polystomatidea</taxon>
        <taxon>Polystomatidae</taxon>
        <taxon>Protopolystoma</taxon>
    </lineage>
</organism>
<accession>A0A448WYP2</accession>
<dbReference type="InterPro" id="IPR011012">
    <property type="entry name" value="Longin-like_dom_sf"/>
</dbReference>
<keyword evidence="5 12" id="KW-0963">Cytoplasm</keyword>
<evidence type="ECO:0000256" key="7">
    <source>
        <dbReference type="ARBA" id="ARBA00022927"/>
    </source>
</evidence>
<evidence type="ECO:0000256" key="8">
    <source>
        <dbReference type="ARBA" id="ARBA00023034"/>
    </source>
</evidence>
<protein>
    <recommendedName>
        <fullName evidence="12">Coatomer subunit zeta</fullName>
    </recommendedName>
</protein>
<dbReference type="GO" id="GO:0006891">
    <property type="term" value="P:intra-Golgi vesicle-mediated transport"/>
    <property type="evidence" value="ECO:0007669"/>
    <property type="project" value="TreeGrafter"/>
</dbReference>
<evidence type="ECO:0000256" key="1">
    <source>
        <dbReference type="ARBA" id="ARBA00004255"/>
    </source>
</evidence>
<evidence type="ECO:0000256" key="2">
    <source>
        <dbReference type="ARBA" id="ARBA00006972"/>
    </source>
</evidence>
<gene>
    <name evidence="14" type="ORF">PXEA_LOCUS16921</name>
</gene>
<dbReference type="GO" id="GO:0000139">
    <property type="term" value="C:Golgi membrane"/>
    <property type="evidence" value="ECO:0007669"/>
    <property type="project" value="UniProtKB-SubCell"/>
</dbReference>
<dbReference type="EMBL" id="CAAALY010062188">
    <property type="protein sequence ID" value="VEL23481.1"/>
    <property type="molecule type" value="Genomic_DNA"/>
</dbReference>
<sequence length="179" mass="20180">MYAIKAIIILDIDGKRVLAKYYTDMFPTLKSQSTFESKLFNKTNRTPCGEITLFEGTTCVYKSNVDLFFYIVGDISENELILISALNCLYDSIGQILKRSVEKKMLVDNLDLIFLAIDELCDEGVLLECDASSLASRVGSRPDDIPLSEQTVVQRYYYPYSTLIASIHSCSITQAQKKI</sequence>
<evidence type="ECO:0000256" key="6">
    <source>
        <dbReference type="ARBA" id="ARBA00022892"/>
    </source>
</evidence>
<evidence type="ECO:0000256" key="10">
    <source>
        <dbReference type="ARBA" id="ARBA00023329"/>
    </source>
</evidence>
<keyword evidence="4 12" id="KW-0813">Transport</keyword>
<dbReference type="InterPro" id="IPR022775">
    <property type="entry name" value="AP_mu_sigma_su"/>
</dbReference>
<evidence type="ECO:0000256" key="9">
    <source>
        <dbReference type="ARBA" id="ARBA00023136"/>
    </source>
</evidence>
<dbReference type="AlphaFoldDB" id="A0A448WYP2"/>
<dbReference type="Proteomes" id="UP000784294">
    <property type="component" value="Unassembled WGS sequence"/>
</dbReference>
<name>A0A448WYP2_9PLAT</name>
<evidence type="ECO:0000256" key="4">
    <source>
        <dbReference type="ARBA" id="ARBA00022448"/>
    </source>
</evidence>
<proteinExistence type="inferred from homology"/>
<evidence type="ECO:0000313" key="14">
    <source>
        <dbReference type="EMBL" id="VEL23481.1"/>
    </source>
</evidence>
<dbReference type="GO" id="GO:0030126">
    <property type="term" value="C:COPI vesicle coat"/>
    <property type="evidence" value="ECO:0007669"/>
    <property type="project" value="UniProtKB-UniRule"/>
</dbReference>
<reference evidence="14" key="1">
    <citation type="submission" date="2018-11" db="EMBL/GenBank/DDBJ databases">
        <authorList>
            <consortium name="Pathogen Informatics"/>
        </authorList>
    </citation>
    <scope>NUCLEOTIDE SEQUENCE</scope>
</reference>
<dbReference type="Gene3D" id="3.30.450.60">
    <property type="match status" value="1"/>
</dbReference>
<keyword evidence="8 12" id="KW-0333">Golgi apparatus</keyword>